<feature type="transmembrane region" description="Helical" evidence="7">
    <location>
        <begin position="199"/>
        <end position="222"/>
    </location>
</feature>
<feature type="modified residue" description="4-aspartylphosphate" evidence="5">
    <location>
        <position position="1194"/>
    </location>
</feature>
<keyword evidence="7" id="KW-1133">Transmembrane helix</keyword>
<sequence>MVGTWADQACAAASLASVIAALIQGLVLRGSKRQTDLRVFTYKLLLFTALAWIPLVLRQLLHSGLLVLQVAPGACLVFPARSLHAAAVGASSLAAVAASMAPRAPSTDEEQRSQRQELGALRAFAILQVLAPLLFIGLTVLAGSIAHQIVLFGILLASSTAAFVKVCAAHSRCRLIAVTDEAEDDDADDASRSRAARAVVALATFLPMVLGFATGAMLVALATATDGCPASFGTFGEVIASGQDFPTGFSGSAGQARLWDAVAMSTALNAFGAVSFICCATLVMLRTVHAVARDRRAIATATAESLQSALRVMSHETRGPTNAAVLALALLDAALADERVHEARELLRDLRISLNRTKQGLDSLLALQSADAASAANDVNWAWGPAHVDALITVRSAMRGACEAEGVGLELAFAEPGDCERKTPALLDASLAGWEVFVDADKVAAICTNFVSNALKHAPEVSPMVRVCASIVQTDEGWPVAEVQTLARAKSSVRLTDHPSSEAPPPVDSVPALSARSDARPSQADPQQPQDSVPQRFVVRVQRVPQGSHESRQEQLSARARLRRHDSREMFGHLTEEDTATALSSAHVGMSEVAKASLVPLVSPDRPTALPPNQPPTQPGGPASARHAPAARGRITPATDLTAGRALEEGQLRYAPAAAAAGAGKVPPAGPRPSAGAGGRGASARFEADQAGESASSTLAQMPTSGPRRCMLLLEVLDNGEGMSTEDLTSGKLFAPFARLRQGDGRLRMASTGLGLSIVKSLAVRDMGGAVGVSSRHGDGACFFAMIPCWGRTVDMPAASRLTPRPPTTSGAPALAALPQASAVTVTRIQAATAFGGASLTTSSAGRSADHVALAASTAVGSADDAAAPGPSLTSPQAPRHHQPAAAAKPARSPLSLVDATGLSSPSPEPPAGHGLRLRVASQPMALVQPAGHAAAAAVAGAEARKRPLSRLQLGCGSGSSSPDATVPANEDDPPPSRSRHRRAVTVSHSRRSSTASEARSREARAFRRSQRNVQRQSRRGSFPSGHSVGDSQRALPGLDEEAAGSAADSLDPAPPHCIIVDDDSLTRQLTARLVRSWGFTVDELQDGTELVEHLRQLVSTAGRSSTSHPATPLAVGGTQLASERQRNSGLPTAESGAASALTLRGDSSGTLHIAVTSPKAQPGHRPGRSFDWESGSVATTVARPKLPVLVCLDSNMPKMDGPDALVELRRIFTAAGDGMTALFEGITVVGITGHSAAADHQVFLDAGAKAVLTKPVDPDRLLAIAAPLKA</sequence>
<feature type="compositionally biased region" description="Low complexity" evidence="6">
    <location>
        <begin position="520"/>
        <end position="546"/>
    </location>
</feature>
<evidence type="ECO:0000256" key="7">
    <source>
        <dbReference type="SAM" id="Phobius"/>
    </source>
</evidence>
<name>A0A7S0K807_CAFRO</name>
<evidence type="ECO:0000259" key="8">
    <source>
        <dbReference type="PROSITE" id="PS50110"/>
    </source>
</evidence>
<evidence type="ECO:0000256" key="4">
    <source>
        <dbReference type="ARBA" id="ARBA00022777"/>
    </source>
</evidence>
<feature type="region of interest" description="Disordered" evidence="6">
    <location>
        <begin position="661"/>
        <end position="704"/>
    </location>
</feature>
<feature type="region of interest" description="Disordered" evidence="6">
    <location>
        <begin position="604"/>
        <end position="638"/>
    </location>
</feature>
<accession>A0A7S0K807</accession>
<feature type="region of interest" description="Disordered" evidence="6">
    <location>
        <begin position="863"/>
        <end position="916"/>
    </location>
</feature>
<feature type="transmembrane region" description="Helical" evidence="7">
    <location>
        <begin position="6"/>
        <end position="28"/>
    </location>
</feature>
<feature type="compositionally biased region" description="Basic residues" evidence="6">
    <location>
        <begin position="978"/>
        <end position="992"/>
    </location>
</feature>
<dbReference type="InterPro" id="IPR011006">
    <property type="entry name" value="CheY-like_superfamily"/>
</dbReference>
<proteinExistence type="predicted"/>
<reference evidence="9" key="1">
    <citation type="submission" date="2021-01" db="EMBL/GenBank/DDBJ databases">
        <authorList>
            <person name="Corre E."/>
            <person name="Pelletier E."/>
            <person name="Niang G."/>
            <person name="Scheremetjew M."/>
            <person name="Finn R."/>
            <person name="Kale V."/>
            <person name="Holt S."/>
            <person name="Cochrane G."/>
            <person name="Meng A."/>
            <person name="Brown T."/>
            <person name="Cohen L."/>
        </authorList>
    </citation>
    <scope>NUCLEOTIDE SEQUENCE</scope>
    <source>
        <strain evidence="9">E4-10</strain>
    </source>
</reference>
<feature type="transmembrane region" description="Helical" evidence="7">
    <location>
        <begin position="149"/>
        <end position="168"/>
    </location>
</feature>
<evidence type="ECO:0000313" key="9">
    <source>
        <dbReference type="EMBL" id="CAD8572776.1"/>
    </source>
</evidence>
<keyword evidence="7" id="KW-0812">Transmembrane</keyword>
<keyword evidence="3" id="KW-0808">Transferase</keyword>
<feature type="compositionally biased region" description="Low complexity" evidence="6">
    <location>
        <begin position="884"/>
        <end position="894"/>
    </location>
</feature>
<feature type="domain" description="Response regulatory" evidence="8">
    <location>
        <begin position="1057"/>
        <end position="1270"/>
    </location>
</feature>
<dbReference type="GO" id="GO:0005886">
    <property type="term" value="C:plasma membrane"/>
    <property type="evidence" value="ECO:0007669"/>
    <property type="project" value="TreeGrafter"/>
</dbReference>
<dbReference type="InterPro" id="IPR004358">
    <property type="entry name" value="Sig_transdc_His_kin-like_C"/>
</dbReference>
<dbReference type="GO" id="GO:0000155">
    <property type="term" value="F:phosphorelay sensor kinase activity"/>
    <property type="evidence" value="ECO:0007669"/>
    <property type="project" value="TreeGrafter"/>
</dbReference>
<evidence type="ECO:0000256" key="2">
    <source>
        <dbReference type="ARBA" id="ARBA00012438"/>
    </source>
</evidence>
<evidence type="ECO:0000256" key="1">
    <source>
        <dbReference type="ARBA" id="ARBA00000085"/>
    </source>
</evidence>
<dbReference type="InterPro" id="IPR001789">
    <property type="entry name" value="Sig_transdc_resp-reg_receiver"/>
</dbReference>
<dbReference type="SUPFAM" id="SSF55874">
    <property type="entry name" value="ATPase domain of HSP90 chaperone/DNA topoisomerase II/histidine kinase"/>
    <property type="match status" value="1"/>
</dbReference>
<keyword evidence="5" id="KW-0597">Phosphoprotein</keyword>
<dbReference type="PANTHER" id="PTHR43047:SF72">
    <property type="entry name" value="OSMOSENSING HISTIDINE PROTEIN KINASE SLN1"/>
    <property type="match status" value="1"/>
</dbReference>
<feature type="transmembrane region" description="Helical" evidence="7">
    <location>
        <begin position="123"/>
        <end position="143"/>
    </location>
</feature>
<keyword evidence="7" id="KW-0472">Membrane</keyword>
<feature type="region of interest" description="Disordered" evidence="6">
    <location>
        <begin position="492"/>
        <end position="565"/>
    </location>
</feature>
<dbReference type="Gene3D" id="3.30.565.10">
    <property type="entry name" value="Histidine kinase-like ATPase, C-terminal domain"/>
    <property type="match status" value="1"/>
</dbReference>
<feature type="transmembrane region" description="Helical" evidence="7">
    <location>
        <begin position="40"/>
        <end position="61"/>
    </location>
</feature>
<evidence type="ECO:0000256" key="5">
    <source>
        <dbReference type="PROSITE-ProRule" id="PRU00169"/>
    </source>
</evidence>
<feature type="compositionally biased region" description="Low complexity" evidence="6">
    <location>
        <begin position="661"/>
        <end position="675"/>
    </location>
</feature>
<feature type="compositionally biased region" description="Polar residues" evidence="6">
    <location>
        <begin position="693"/>
        <end position="704"/>
    </location>
</feature>
<dbReference type="EC" id="2.7.13.3" evidence="2"/>
<dbReference type="SUPFAM" id="SSF52172">
    <property type="entry name" value="CheY-like"/>
    <property type="match status" value="2"/>
</dbReference>
<evidence type="ECO:0000256" key="6">
    <source>
        <dbReference type="SAM" id="MobiDB-lite"/>
    </source>
</evidence>
<feature type="compositionally biased region" description="Low complexity" evidence="6">
    <location>
        <begin position="1012"/>
        <end position="1022"/>
    </location>
</feature>
<dbReference type="InterPro" id="IPR036890">
    <property type="entry name" value="HATPase_C_sf"/>
</dbReference>
<dbReference type="Pfam" id="PF00072">
    <property type="entry name" value="Response_reg"/>
    <property type="match status" value="1"/>
</dbReference>
<keyword evidence="4" id="KW-0418">Kinase</keyword>
<evidence type="ECO:0000256" key="3">
    <source>
        <dbReference type="ARBA" id="ARBA00022679"/>
    </source>
</evidence>
<dbReference type="InterPro" id="IPR003594">
    <property type="entry name" value="HATPase_dom"/>
</dbReference>
<dbReference type="SMART" id="SM00448">
    <property type="entry name" value="REC"/>
    <property type="match status" value="1"/>
</dbReference>
<dbReference type="PANTHER" id="PTHR43047">
    <property type="entry name" value="TWO-COMPONENT HISTIDINE PROTEIN KINASE"/>
    <property type="match status" value="1"/>
</dbReference>
<dbReference type="PROSITE" id="PS50110">
    <property type="entry name" value="RESPONSE_REGULATORY"/>
    <property type="match status" value="1"/>
</dbReference>
<dbReference type="PRINTS" id="PR00344">
    <property type="entry name" value="BCTRLSENSOR"/>
</dbReference>
<feature type="compositionally biased region" description="Pro residues" evidence="6">
    <location>
        <begin position="609"/>
        <end position="619"/>
    </location>
</feature>
<dbReference type="Pfam" id="PF02518">
    <property type="entry name" value="HATPase_c"/>
    <property type="match status" value="1"/>
</dbReference>
<organism evidence="9">
    <name type="scientific">Cafeteria roenbergensis</name>
    <name type="common">Marine flagellate</name>
    <dbReference type="NCBI Taxonomy" id="33653"/>
    <lineage>
        <taxon>Eukaryota</taxon>
        <taxon>Sar</taxon>
        <taxon>Stramenopiles</taxon>
        <taxon>Bigyra</taxon>
        <taxon>Opalozoa</taxon>
        <taxon>Bicosoecida</taxon>
        <taxon>Cafeteriaceae</taxon>
        <taxon>Cafeteria</taxon>
    </lineage>
</organism>
<feature type="region of interest" description="Disordered" evidence="6">
    <location>
        <begin position="952"/>
        <end position="1035"/>
    </location>
</feature>
<dbReference type="EMBL" id="HBET01025337">
    <property type="protein sequence ID" value="CAD8572776.1"/>
    <property type="molecule type" value="Transcribed_RNA"/>
</dbReference>
<dbReference type="AlphaFoldDB" id="A0A7S0K807"/>
<feature type="transmembrane region" description="Helical" evidence="7">
    <location>
        <begin position="81"/>
        <end position="102"/>
    </location>
</feature>
<gene>
    <name evidence="9" type="ORF">CROE0942_LOCUS17156</name>
</gene>
<comment type="catalytic activity">
    <reaction evidence="1">
        <text>ATP + protein L-histidine = ADP + protein N-phospho-L-histidine.</text>
        <dbReference type="EC" id="2.7.13.3"/>
    </reaction>
</comment>
<protein>
    <recommendedName>
        <fullName evidence="2">histidine kinase</fullName>
        <ecNumber evidence="2">2.7.13.3</ecNumber>
    </recommendedName>
</protein>
<dbReference type="GO" id="GO:0009927">
    <property type="term" value="F:histidine phosphotransfer kinase activity"/>
    <property type="evidence" value="ECO:0007669"/>
    <property type="project" value="TreeGrafter"/>
</dbReference>
<dbReference type="Gene3D" id="3.40.50.2300">
    <property type="match status" value="2"/>
</dbReference>